<organism evidence="4 5">
    <name type="scientific">Roseitalea porphyridii</name>
    <dbReference type="NCBI Taxonomy" id="1852022"/>
    <lineage>
        <taxon>Bacteria</taxon>
        <taxon>Pseudomonadati</taxon>
        <taxon>Pseudomonadota</taxon>
        <taxon>Alphaproteobacteria</taxon>
        <taxon>Hyphomicrobiales</taxon>
        <taxon>Ahrensiaceae</taxon>
        <taxon>Roseitalea</taxon>
    </lineage>
</organism>
<proteinExistence type="inferred from homology"/>
<dbReference type="InterPro" id="IPR051203">
    <property type="entry name" value="Polysaccharide_Synthase-Rel"/>
</dbReference>
<dbReference type="CDD" id="cd05237">
    <property type="entry name" value="UDP_invert_4-6DH_SDR_e"/>
    <property type="match status" value="1"/>
</dbReference>
<dbReference type="InterPro" id="IPR029063">
    <property type="entry name" value="SAM-dependent_MTases_sf"/>
</dbReference>
<dbReference type="SUPFAM" id="SSF53335">
    <property type="entry name" value="S-adenosyl-L-methionine-dependent methyltransferases"/>
    <property type="match status" value="1"/>
</dbReference>
<dbReference type="AlphaFoldDB" id="A0A4P6UZU0"/>
<dbReference type="EMBL" id="CP036532">
    <property type="protein sequence ID" value="QBK30572.1"/>
    <property type="molecule type" value="Genomic_DNA"/>
</dbReference>
<dbReference type="RefSeq" id="WP_131616262.1">
    <property type="nucleotide sequence ID" value="NZ_CP036532.1"/>
</dbReference>
<evidence type="ECO:0000313" key="5">
    <source>
        <dbReference type="Proteomes" id="UP000293719"/>
    </source>
</evidence>
<protein>
    <submittedName>
        <fullName evidence="4">Polysaccharide biosynthesis protein</fullName>
    </submittedName>
</protein>
<feature type="transmembrane region" description="Helical" evidence="2">
    <location>
        <begin position="20"/>
        <end position="39"/>
    </location>
</feature>
<name>A0A4P6UZU0_9HYPH</name>
<dbReference type="Pfam" id="PF02719">
    <property type="entry name" value="Polysacc_synt_2"/>
    <property type="match status" value="1"/>
</dbReference>
<keyword evidence="5" id="KW-1185">Reference proteome</keyword>
<dbReference type="Proteomes" id="UP000293719">
    <property type="component" value="Chromosome"/>
</dbReference>
<reference evidence="4 5" key="1">
    <citation type="journal article" date="2017" name="Int. J. Syst. Evol. Microbiol.">
        <title>Roseitalea porphyridii gen. nov., sp. nov., isolated from a red alga, and reclassification of Hoeflea suaedae Chung et al. 2013 as Pseudohoeflea suaedae gen. nov., comb. nov.</title>
        <authorList>
            <person name="Hyeon J.W."/>
            <person name="Jeong S.E."/>
            <person name="Baek K."/>
            <person name="Jeon C.O."/>
        </authorList>
    </citation>
    <scope>NUCLEOTIDE SEQUENCE [LARGE SCALE GENOMIC DNA]</scope>
    <source>
        <strain evidence="4 5">MA7-20</strain>
    </source>
</reference>
<keyword evidence="2" id="KW-0812">Transmembrane</keyword>
<evidence type="ECO:0000256" key="2">
    <source>
        <dbReference type="SAM" id="Phobius"/>
    </source>
</evidence>
<feature type="transmembrane region" description="Helical" evidence="2">
    <location>
        <begin position="54"/>
        <end position="73"/>
    </location>
</feature>
<dbReference type="PANTHER" id="PTHR43318">
    <property type="entry name" value="UDP-N-ACETYLGLUCOSAMINE 4,6-DEHYDRATASE"/>
    <property type="match status" value="1"/>
</dbReference>
<gene>
    <name evidence="4" type="ORF">E0E05_08170</name>
</gene>
<feature type="transmembrane region" description="Helical" evidence="2">
    <location>
        <begin position="85"/>
        <end position="105"/>
    </location>
</feature>
<accession>A0A4P6UZU0</accession>
<dbReference type="InterPro" id="IPR036291">
    <property type="entry name" value="NAD(P)-bd_dom_sf"/>
</dbReference>
<dbReference type="SUPFAM" id="SSF51735">
    <property type="entry name" value="NAD(P)-binding Rossmann-fold domains"/>
    <property type="match status" value="1"/>
</dbReference>
<dbReference type="KEGG" id="rpod:E0E05_08170"/>
<feature type="transmembrane region" description="Helical" evidence="2">
    <location>
        <begin position="117"/>
        <end position="138"/>
    </location>
</feature>
<dbReference type="OrthoDB" id="9803111at2"/>
<comment type="similarity">
    <text evidence="1">Belongs to the polysaccharide synthase family.</text>
</comment>
<evidence type="ECO:0000259" key="3">
    <source>
        <dbReference type="Pfam" id="PF02719"/>
    </source>
</evidence>
<keyword evidence="2" id="KW-1133">Transmembrane helix</keyword>
<dbReference type="Gene3D" id="3.40.50.720">
    <property type="entry name" value="NAD(P)-binding Rossmann-like Domain"/>
    <property type="match status" value="2"/>
</dbReference>
<sequence length="629" mass="68537">MQASKLVDPATWPRSVKKAIVFAVDVTLVPLSLFIAYALRLNTIEPHTYGQVSLLYFALVSAAGVPIIRLLRLNRLKLHAFDMHAIGRIALSSAALILAAVLISYVADLWAPRSVPFIFGVVFFTMAVFARLVGLLLFDLMHRLTGRSRTPVAIYGAGAAGLQLATALRQSREMRPVAFVDDNPALHGIIVGGTRVFSPDKLEELAASGRIERVLIAIPSLTAGQRETLKRRLDTLPCLVQTIPSYIDLIAGRNWVDDLKAISPDQLLDRANVDLDIPEVAKAYAGRCVMVTGAGGSIGSELCRQLVDCDPRRIVLFERSELALYEIERTLLPLAKEKGIEIATCLGSVIDRPTVDAVIERDDVDIIVHAAAYKHVPLIEGNELEGVRNNVIGTRIVAEAARLAGIERFILVSTDKAVRPTNVMGATKRLAEIVAHDAQRNSSGTRFAMVRFGNVLGSSGSVVPLFHEQIRRGGPVTVTHPEVTRYFMTIPEAARLVLLAGAYSEGDDLFVLDMGAPVKIVELARRMIKLANMTVRDADNPGGDIEIVFCGLRPGEKLYEELLIDDDSLIQTPHEKILRACEAGLSEIEVAAMLKQVGEALDKRDTHAVRKILQRYVTGYGTVSSTATG</sequence>
<evidence type="ECO:0000313" key="4">
    <source>
        <dbReference type="EMBL" id="QBK30572.1"/>
    </source>
</evidence>
<feature type="transmembrane region" description="Helical" evidence="2">
    <location>
        <begin position="150"/>
        <end position="168"/>
    </location>
</feature>
<feature type="domain" description="Polysaccharide biosynthesis protein CapD-like" evidence="3">
    <location>
        <begin position="289"/>
        <end position="580"/>
    </location>
</feature>
<dbReference type="GeneID" id="90767267"/>
<dbReference type="PANTHER" id="PTHR43318:SF1">
    <property type="entry name" value="POLYSACCHARIDE BIOSYNTHESIS PROTEIN EPSC-RELATED"/>
    <property type="match status" value="1"/>
</dbReference>
<dbReference type="InterPro" id="IPR003869">
    <property type="entry name" value="Polysac_CapD-like"/>
</dbReference>
<evidence type="ECO:0000256" key="1">
    <source>
        <dbReference type="ARBA" id="ARBA00007430"/>
    </source>
</evidence>
<keyword evidence="2" id="KW-0472">Membrane</keyword>